<dbReference type="Gene3D" id="2.60.40.10">
    <property type="entry name" value="Immunoglobulins"/>
    <property type="match status" value="1"/>
</dbReference>
<dbReference type="Pfam" id="PF09603">
    <property type="entry name" value="Fib_succ_major"/>
    <property type="match status" value="1"/>
</dbReference>
<accession>A0AA37KNN9</accession>
<dbReference type="InterPro" id="IPR013783">
    <property type="entry name" value="Ig-like_fold"/>
</dbReference>
<comment type="caution">
    <text evidence="4">The sequence shown here is derived from an EMBL/GenBank/DDBJ whole genome shotgun (WGS) entry which is preliminary data.</text>
</comment>
<evidence type="ECO:0000313" key="4">
    <source>
        <dbReference type="EMBL" id="GKI19350.1"/>
    </source>
</evidence>
<feature type="domain" description="Fibrobacter succinogenes major paralogous" evidence="2">
    <location>
        <begin position="366"/>
        <end position="655"/>
    </location>
</feature>
<dbReference type="PROSITE" id="PS51257">
    <property type="entry name" value="PROKAR_LIPOPROTEIN"/>
    <property type="match status" value="1"/>
</dbReference>
<dbReference type="InterPro" id="IPR011871">
    <property type="entry name" value="Fib_succ_major"/>
</dbReference>
<evidence type="ECO:0008006" key="6">
    <source>
        <dbReference type="Google" id="ProtNLM"/>
    </source>
</evidence>
<feature type="signal peptide" evidence="1">
    <location>
        <begin position="1"/>
        <end position="22"/>
    </location>
</feature>
<gene>
    <name evidence="4" type="ORF">CE91St16_22580</name>
</gene>
<reference evidence="4" key="1">
    <citation type="submission" date="2022-01" db="EMBL/GenBank/DDBJ databases">
        <title>Novel bile acid biosynthetic pathways are enriched in the microbiome of centenarians.</title>
        <authorList>
            <person name="Sato Y."/>
            <person name="Atarashi K."/>
            <person name="Plichta R.D."/>
            <person name="Arai Y."/>
            <person name="Sasajima S."/>
            <person name="Kearney M.S."/>
            <person name="Suda W."/>
            <person name="Takeshita K."/>
            <person name="Sasaki T."/>
            <person name="Okamoto S."/>
            <person name="Skelly N.A."/>
            <person name="Okamura Y."/>
            <person name="Vlamakis H."/>
            <person name="Li Y."/>
            <person name="Tanoue T."/>
            <person name="Takei H."/>
            <person name="Nittono H."/>
            <person name="Narushima S."/>
            <person name="Irie J."/>
            <person name="Itoh H."/>
            <person name="Moriya K."/>
            <person name="Sugiura Y."/>
            <person name="Suematsu M."/>
            <person name="Moritoki N."/>
            <person name="Shibata S."/>
            <person name="Littman R.D."/>
            <person name="Fischbach A.M."/>
            <person name="Uwamino Y."/>
            <person name="Inoue T."/>
            <person name="Honda A."/>
            <person name="Hattori M."/>
            <person name="Murai T."/>
            <person name="Xavier J.R."/>
            <person name="Hirose N."/>
            <person name="Honda K."/>
        </authorList>
    </citation>
    <scope>NUCLEOTIDE SEQUENCE</scope>
    <source>
        <strain evidence="4">CE91-St16</strain>
    </source>
</reference>
<evidence type="ECO:0000259" key="3">
    <source>
        <dbReference type="Pfam" id="PF13004"/>
    </source>
</evidence>
<feature type="chain" id="PRO_5041384951" description="Fibrobacter succinogenes major paralogous domain-containing protein" evidence="1">
    <location>
        <begin position="23"/>
        <end position="661"/>
    </location>
</feature>
<keyword evidence="1" id="KW-0732">Signal</keyword>
<dbReference type="AlphaFoldDB" id="A0AA37KNN9"/>
<evidence type="ECO:0000256" key="1">
    <source>
        <dbReference type="SAM" id="SignalP"/>
    </source>
</evidence>
<dbReference type="Pfam" id="PF13004">
    <property type="entry name" value="BACON"/>
    <property type="match status" value="1"/>
</dbReference>
<dbReference type="CDD" id="cd14948">
    <property type="entry name" value="BACON"/>
    <property type="match status" value="1"/>
</dbReference>
<sequence>MKINCYIALVAAALACACNPLADTDDMDNNVQATRIAFSPEVVTLDNAGRNAEEDQGQNVIVTLNPKARRSMAWSAETDKTKTWCTLTECSVTDADGVTHRGFRITATENTAYKRTATVTLTAADGTQETLRVVQTGVYPDAEVTVDPKQIEFNADEIVPVDVSFTTNMGDVYAVSRDEDADWISWEDLGGNVIRFTAAPWDDEEQPRTANVYITVGSGETSAATAKIPVTQLAKDLYCYVWGASLFDYDRFELARRMTKSETGVYRFDAYFTAGNAPEIRVNTVLRADYYPAYALAADGRIVTLNSAADAVPAGPAIDIDGMRTLTIDLNAMTYTLSRIAIANCMPDDAAAACPSKAFRTKDGGVKIWMTRNLNWNGGPEIGAMKLGSRLVPAYSGSATSGGYDPQDPYIERNPAYDEEESGGSVKGDQAVTDRHGRLYTLDEILLGTPAGGLGRGITSIEWPSAYNVGSTFVDAVGTQITARVFKSAEMKAVTDDERFFAENPALSAQIQGICPYGWHIANFRDWYDLAYAALEASRGDGTYPVREEMLTIAKLVATNANNVAPWLRTQEGWNSTPARAAGADAFDFNLYPTGWRLNKNGYGQYGDTAHSWVPLIGSSAKKTWRLNNVKATSNYWFNDNLDAGNPAVGIRCVKNYKVKK</sequence>
<dbReference type="InterPro" id="IPR024361">
    <property type="entry name" value="BACON"/>
</dbReference>
<dbReference type="EMBL" id="BQOL01000001">
    <property type="protein sequence ID" value="GKI19350.1"/>
    <property type="molecule type" value="Genomic_DNA"/>
</dbReference>
<evidence type="ECO:0000313" key="5">
    <source>
        <dbReference type="Proteomes" id="UP001055105"/>
    </source>
</evidence>
<evidence type="ECO:0000259" key="2">
    <source>
        <dbReference type="Pfam" id="PF09603"/>
    </source>
</evidence>
<name>A0AA37KNN9_9BACT</name>
<feature type="domain" description="BACON" evidence="3">
    <location>
        <begin position="75"/>
        <end position="135"/>
    </location>
</feature>
<dbReference type="RefSeq" id="WP_244076666.1">
    <property type="nucleotide sequence ID" value="NZ_AP025581.1"/>
</dbReference>
<proteinExistence type="predicted"/>
<protein>
    <recommendedName>
        <fullName evidence="6">Fibrobacter succinogenes major paralogous domain-containing protein</fullName>
    </recommendedName>
</protein>
<dbReference type="Proteomes" id="UP001055105">
    <property type="component" value="Unassembled WGS sequence"/>
</dbReference>
<organism evidence="4 5">
    <name type="scientific">Alistipes finegoldii</name>
    <dbReference type="NCBI Taxonomy" id="214856"/>
    <lineage>
        <taxon>Bacteria</taxon>
        <taxon>Pseudomonadati</taxon>
        <taxon>Bacteroidota</taxon>
        <taxon>Bacteroidia</taxon>
        <taxon>Bacteroidales</taxon>
        <taxon>Rikenellaceae</taxon>
        <taxon>Alistipes</taxon>
    </lineage>
</organism>